<evidence type="ECO:0008006" key="3">
    <source>
        <dbReference type="Google" id="ProtNLM"/>
    </source>
</evidence>
<organism evidence="1 2">
    <name type="scientific">Araneus ventricosus</name>
    <name type="common">Orbweaver spider</name>
    <name type="synonym">Epeira ventricosa</name>
    <dbReference type="NCBI Taxonomy" id="182803"/>
    <lineage>
        <taxon>Eukaryota</taxon>
        <taxon>Metazoa</taxon>
        <taxon>Ecdysozoa</taxon>
        <taxon>Arthropoda</taxon>
        <taxon>Chelicerata</taxon>
        <taxon>Arachnida</taxon>
        <taxon>Araneae</taxon>
        <taxon>Araneomorphae</taxon>
        <taxon>Entelegynae</taxon>
        <taxon>Araneoidea</taxon>
        <taxon>Araneidae</taxon>
        <taxon>Araneus</taxon>
    </lineage>
</organism>
<evidence type="ECO:0000313" key="1">
    <source>
        <dbReference type="EMBL" id="GBO11726.1"/>
    </source>
</evidence>
<dbReference type="EMBL" id="BGPR01036490">
    <property type="protein sequence ID" value="GBO11726.1"/>
    <property type="molecule type" value="Genomic_DNA"/>
</dbReference>
<keyword evidence="2" id="KW-1185">Reference proteome</keyword>
<protein>
    <recommendedName>
        <fullName evidence="3">RNase H type-1 domain-containing protein</fullName>
    </recommendedName>
</protein>
<dbReference type="GO" id="GO:0003676">
    <property type="term" value="F:nucleic acid binding"/>
    <property type="evidence" value="ECO:0007669"/>
    <property type="project" value="InterPro"/>
</dbReference>
<gene>
    <name evidence="1" type="ORF">AVEN_95119_1</name>
</gene>
<name>A0A4Y2UJ98_ARAVE</name>
<comment type="caution">
    <text evidence="1">The sequence shown here is derived from an EMBL/GenBank/DDBJ whole genome shotgun (WGS) entry which is preliminary data.</text>
</comment>
<dbReference type="Proteomes" id="UP000499080">
    <property type="component" value="Unassembled WGS sequence"/>
</dbReference>
<dbReference type="OrthoDB" id="8054345at2759"/>
<dbReference type="AlphaFoldDB" id="A0A4Y2UJ98"/>
<proteinExistence type="predicted"/>
<evidence type="ECO:0000313" key="2">
    <source>
        <dbReference type="Proteomes" id="UP000499080"/>
    </source>
</evidence>
<dbReference type="InterPro" id="IPR036397">
    <property type="entry name" value="RNaseH_sf"/>
</dbReference>
<dbReference type="Gene3D" id="3.30.420.10">
    <property type="entry name" value="Ribonuclease H-like superfamily/Ribonuclease H"/>
    <property type="match status" value="1"/>
</dbReference>
<reference evidence="1 2" key="1">
    <citation type="journal article" date="2019" name="Sci. Rep.">
        <title>Orb-weaving spider Araneus ventricosus genome elucidates the spidroin gene catalogue.</title>
        <authorList>
            <person name="Kono N."/>
            <person name="Nakamura H."/>
            <person name="Ohtoshi R."/>
            <person name="Moran D.A.P."/>
            <person name="Shinohara A."/>
            <person name="Yoshida Y."/>
            <person name="Fujiwara M."/>
            <person name="Mori M."/>
            <person name="Tomita M."/>
            <person name="Arakawa K."/>
        </authorList>
    </citation>
    <scope>NUCLEOTIDE SEQUENCE [LARGE SCALE GENOMIC DNA]</scope>
</reference>
<sequence>MRSSKAQLLFNIDKIDKFIRTSEIPPEKKIELTGKINDNAYDVYTDRSRINNETGFAVFIFKYNEPYKDFFYKPNPTNSVFQAELSSGWALEHNQLVNIHTDSQSSIEAIRAQSPNRSL</sequence>
<accession>A0A4Y2UJ98</accession>